<accession>A0AAD6SQW3</accession>
<comment type="caution">
    <text evidence="2">The sequence shown here is derived from an EMBL/GenBank/DDBJ whole genome shotgun (WGS) entry which is preliminary data.</text>
</comment>
<dbReference type="AlphaFoldDB" id="A0AAD6SQW3"/>
<keyword evidence="1" id="KW-0812">Transmembrane</keyword>
<dbReference type="Proteomes" id="UP001218188">
    <property type="component" value="Unassembled WGS sequence"/>
</dbReference>
<feature type="transmembrane region" description="Helical" evidence="1">
    <location>
        <begin position="98"/>
        <end position="117"/>
    </location>
</feature>
<protein>
    <submittedName>
        <fullName evidence="2">Uncharacterized protein</fullName>
    </submittedName>
</protein>
<reference evidence="2" key="1">
    <citation type="submission" date="2023-03" db="EMBL/GenBank/DDBJ databases">
        <title>Massive genome expansion in bonnet fungi (Mycena s.s.) driven by repeated elements and novel gene families across ecological guilds.</title>
        <authorList>
            <consortium name="Lawrence Berkeley National Laboratory"/>
            <person name="Harder C.B."/>
            <person name="Miyauchi S."/>
            <person name="Viragh M."/>
            <person name="Kuo A."/>
            <person name="Thoen E."/>
            <person name="Andreopoulos B."/>
            <person name="Lu D."/>
            <person name="Skrede I."/>
            <person name="Drula E."/>
            <person name="Henrissat B."/>
            <person name="Morin E."/>
            <person name="Kohler A."/>
            <person name="Barry K."/>
            <person name="LaButti K."/>
            <person name="Morin E."/>
            <person name="Salamov A."/>
            <person name="Lipzen A."/>
            <person name="Mereny Z."/>
            <person name="Hegedus B."/>
            <person name="Baldrian P."/>
            <person name="Stursova M."/>
            <person name="Weitz H."/>
            <person name="Taylor A."/>
            <person name="Grigoriev I.V."/>
            <person name="Nagy L.G."/>
            <person name="Martin F."/>
            <person name="Kauserud H."/>
        </authorList>
    </citation>
    <scope>NUCLEOTIDE SEQUENCE</scope>
    <source>
        <strain evidence="2">CBHHK200</strain>
    </source>
</reference>
<organism evidence="2 3">
    <name type="scientific">Mycena alexandri</name>
    <dbReference type="NCBI Taxonomy" id="1745969"/>
    <lineage>
        <taxon>Eukaryota</taxon>
        <taxon>Fungi</taxon>
        <taxon>Dikarya</taxon>
        <taxon>Basidiomycota</taxon>
        <taxon>Agaricomycotina</taxon>
        <taxon>Agaricomycetes</taxon>
        <taxon>Agaricomycetidae</taxon>
        <taxon>Agaricales</taxon>
        <taxon>Marasmiineae</taxon>
        <taxon>Mycenaceae</taxon>
        <taxon>Mycena</taxon>
    </lineage>
</organism>
<evidence type="ECO:0000256" key="1">
    <source>
        <dbReference type="SAM" id="Phobius"/>
    </source>
</evidence>
<evidence type="ECO:0000313" key="3">
    <source>
        <dbReference type="Proteomes" id="UP001218188"/>
    </source>
</evidence>
<dbReference type="EMBL" id="JARJCM010000081">
    <property type="protein sequence ID" value="KAJ7031481.1"/>
    <property type="molecule type" value="Genomic_DNA"/>
</dbReference>
<keyword evidence="1" id="KW-1133">Transmembrane helix</keyword>
<keyword evidence="3" id="KW-1185">Reference proteome</keyword>
<proteinExistence type="predicted"/>
<keyword evidence="1" id="KW-0472">Membrane</keyword>
<name>A0AAD6SQW3_9AGAR</name>
<gene>
    <name evidence="2" type="ORF">C8F04DRAFT_1397218</name>
</gene>
<sequence length="119" mass="12289">MSLRVVSTLQQLSGEDQTLPIFPTGCTVDTAHNDTLAPCCASVGSAPAQVDGIYGCPYNNAFPPAGNQSFGTCALNQGAGSSCAPPPRQNNAAAMPHVRWNTLTLCLVLAVILTSLLQS</sequence>
<evidence type="ECO:0000313" key="2">
    <source>
        <dbReference type="EMBL" id="KAJ7031481.1"/>
    </source>
</evidence>